<sequence length="638" mass="71772">MATANIDENERPKCPICLDVFKTPRELPCAHTFCESCLRSYIIKEATKQPTLNEIDCPVCRQPVSPSQKHKTFQEWASLFPYNTVLQTTSSSKSKLDYICQACINESVSITAEGFCVVCKEAMCGNCIMFHKKQKLLKNHNIIPMDEISGNLQNVIKYVTRFTCSDHNENEVQFYCHDHKIACCGSCTFLHHKTCYKVVDLQTESSRPMQTTNADEIIEKLKNIEGHIKKFIGMNESSIRKLKANVQGFSKQIRELKRKINADLDALEKKVKNEGKRLIKEQMIVKQENNHICLSLLHAVRNSCINFERVNEFGTDVQKFLTAEKVTSHLEAYYKQVREKYERIDLTTVTLTLASQVESMLSMPSSDYGNLVISKSSTKLCMKEAHLRKIKLGEHDSWITGVTSLPGNRLILADYYAESCFLLNASYDIVACYATKTHLRDICVADDEEVALSTEGEDIHIISVRNDVISPVRTISARYCCSGVCAIGNGTIAITGNIDLNTCFWGLISTKGKEKCFHQFESGHGTCYIAVNESNTKFYVTVPTSDSLHCFDTCGKNQFVYKSDDLQGPSGVSVAKCGSVFVLGMNSNNIHRLSPEGFVLDIFSTIDPYPTAVCCLTNADSFIVTHYSRFEISIFRTK</sequence>
<dbReference type="PROSITE" id="PS50119">
    <property type="entry name" value="ZF_BBOX"/>
    <property type="match status" value="1"/>
</dbReference>
<dbReference type="SMART" id="SM00184">
    <property type="entry name" value="RING"/>
    <property type="match status" value="1"/>
</dbReference>
<dbReference type="AlphaFoldDB" id="A0ABD3XQR9"/>
<keyword evidence="6" id="KW-0175">Coiled coil</keyword>
<dbReference type="InterPro" id="IPR027370">
    <property type="entry name" value="Znf-RING_euk"/>
</dbReference>
<dbReference type="PROSITE" id="PS00518">
    <property type="entry name" value="ZF_RING_1"/>
    <property type="match status" value="1"/>
</dbReference>
<reference evidence="9 10" key="1">
    <citation type="submission" date="2024-11" db="EMBL/GenBank/DDBJ databases">
        <title>Chromosome-level genome assembly of the freshwater bivalve Anodonta woodiana.</title>
        <authorList>
            <person name="Chen X."/>
        </authorList>
    </citation>
    <scope>NUCLEOTIDE SEQUENCE [LARGE SCALE GENOMIC DNA]</scope>
    <source>
        <strain evidence="9">MN2024</strain>
        <tissue evidence="9">Gills</tissue>
    </source>
</reference>
<name>A0ABD3XQR9_SINWO</name>
<evidence type="ECO:0000256" key="1">
    <source>
        <dbReference type="ARBA" id="ARBA00022553"/>
    </source>
</evidence>
<dbReference type="PANTHER" id="PTHR25462:SF296">
    <property type="entry name" value="MEIOTIC P26, ISOFORM F"/>
    <property type="match status" value="1"/>
</dbReference>
<comment type="caution">
    <text evidence="9">The sequence shown here is derived from an EMBL/GenBank/DDBJ whole genome shotgun (WGS) entry which is preliminary data.</text>
</comment>
<dbReference type="EMBL" id="JBJQND010000001">
    <property type="protein sequence ID" value="KAL3888569.1"/>
    <property type="molecule type" value="Genomic_DNA"/>
</dbReference>
<accession>A0ABD3XQR9</accession>
<evidence type="ECO:0000313" key="10">
    <source>
        <dbReference type="Proteomes" id="UP001634394"/>
    </source>
</evidence>
<dbReference type="Proteomes" id="UP001634394">
    <property type="component" value="Unassembled WGS sequence"/>
</dbReference>
<dbReference type="InterPro" id="IPR011042">
    <property type="entry name" value="6-blade_b-propeller_TolB-like"/>
</dbReference>
<gene>
    <name evidence="9" type="ORF">ACJMK2_000935</name>
</gene>
<dbReference type="Gene3D" id="3.30.40.10">
    <property type="entry name" value="Zinc/RING finger domain, C3HC4 (zinc finger)"/>
    <property type="match status" value="1"/>
</dbReference>
<dbReference type="InterPro" id="IPR001841">
    <property type="entry name" value="Znf_RING"/>
</dbReference>
<dbReference type="PANTHER" id="PTHR25462">
    <property type="entry name" value="BONUS, ISOFORM C-RELATED"/>
    <property type="match status" value="1"/>
</dbReference>
<dbReference type="InterPro" id="IPR017907">
    <property type="entry name" value="Znf_RING_CS"/>
</dbReference>
<keyword evidence="4" id="KW-0862">Zinc</keyword>
<evidence type="ECO:0000256" key="6">
    <source>
        <dbReference type="SAM" id="Coils"/>
    </source>
</evidence>
<evidence type="ECO:0000256" key="2">
    <source>
        <dbReference type="ARBA" id="ARBA00022723"/>
    </source>
</evidence>
<dbReference type="SUPFAM" id="SSF101898">
    <property type="entry name" value="NHL repeat"/>
    <property type="match status" value="1"/>
</dbReference>
<dbReference type="SUPFAM" id="SSF57850">
    <property type="entry name" value="RING/U-box"/>
    <property type="match status" value="1"/>
</dbReference>
<feature type="domain" description="B box-type" evidence="8">
    <location>
        <begin position="95"/>
        <end position="145"/>
    </location>
</feature>
<dbReference type="InterPro" id="IPR047153">
    <property type="entry name" value="TRIM45/56/19-like"/>
</dbReference>
<keyword evidence="10" id="KW-1185">Reference proteome</keyword>
<feature type="coiled-coil region" evidence="6">
    <location>
        <begin position="239"/>
        <end position="277"/>
    </location>
</feature>
<organism evidence="9 10">
    <name type="scientific">Sinanodonta woodiana</name>
    <name type="common">Chinese pond mussel</name>
    <name type="synonym">Anodonta woodiana</name>
    <dbReference type="NCBI Taxonomy" id="1069815"/>
    <lineage>
        <taxon>Eukaryota</taxon>
        <taxon>Metazoa</taxon>
        <taxon>Spiralia</taxon>
        <taxon>Lophotrochozoa</taxon>
        <taxon>Mollusca</taxon>
        <taxon>Bivalvia</taxon>
        <taxon>Autobranchia</taxon>
        <taxon>Heteroconchia</taxon>
        <taxon>Palaeoheterodonta</taxon>
        <taxon>Unionida</taxon>
        <taxon>Unionoidea</taxon>
        <taxon>Unionidae</taxon>
        <taxon>Unioninae</taxon>
        <taxon>Sinanodonta</taxon>
    </lineage>
</organism>
<feature type="domain" description="RING-type" evidence="7">
    <location>
        <begin position="14"/>
        <end position="61"/>
    </location>
</feature>
<protein>
    <recommendedName>
        <fullName evidence="11">TRIM56</fullName>
    </recommendedName>
</protein>
<proteinExistence type="predicted"/>
<evidence type="ECO:0008006" key="11">
    <source>
        <dbReference type="Google" id="ProtNLM"/>
    </source>
</evidence>
<dbReference type="Gene3D" id="3.30.160.60">
    <property type="entry name" value="Classic Zinc Finger"/>
    <property type="match status" value="1"/>
</dbReference>
<keyword evidence="3 5" id="KW-0863">Zinc-finger</keyword>
<dbReference type="GO" id="GO:0008270">
    <property type="term" value="F:zinc ion binding"/>
    <property type="evidence" value="ECO:0007669"/>
    <property type="project" value="UniProtKB-KW"/>
</dbReference>
<keyword evidence="2" id="KW-0479">Metal-binding</keyword>
<evidence type="ECO:0000256" key="3">
    <source>
        <dbReference type="ARBA" id="ARBA00022771"/>
    </source>
</evidence>
<dbReference type="PROSITE" id="PS50089">
    <property type="entry name" value="ZF_RING_2"/>
    <property type="match status" value="1"/>
</dbReference>
<dbReference type="Pfam" id="PF13445">
    <property type="entry name" value="zf-RING_UBOX"/>
    <property type="match status" value="1"/>
</dbReference>
<keyword evidence="1" id="KW-0597">Phosphoprotein</keyword>
<evidence type="ECO:0000256" key="5">
    <source>
        <dbReference type="PROSITE-ProRule" id="PRU00024"/>
    </source>
</evidence>
<evidence type="ECO:0000256" key="4">
    <source>
        <dbReference type="ARBA" id="ARBA00022833"/>
    </source>
</evidence>
<evidence type="ECO:0000259" key="7">
    <source>
        <dbReference type="PROSITE" id="PS50089"/>
    </source>
</evidence>
<dbReference type="Gene3D" id="2.120.10.30">
    <property type="entry name" value="TolB, C-terminal domain"/>
    <property type="match status" value="1"/>
</dbReference>
<evidence type="ECO:0000259" key="8">
    <source>
        <dbReference type="PROSITE" id="PS50119"/>
    </source>
</evidence>
<dbReference type="InterPro" id="IPR013083">
    <property type="entry name" value="Znf_RING/FYVE/PHD"/>
</dbReference>
<evidence type="ECO:0000313" key="9">
    <source>
        <dbReference type="EMBL" id="KAL3888569.1"/>
    </source>
</evidence>
<dbReference type="InterPro" id="IPR000315">
    <property type="entry name" value="Znf_B-box"/>
</dbReference>